<dbReference type="EMBL" id="PQIB02000003">
    <property type="protein sequence ID" value="RLN30756.1"/>
    <property type="molecule type" value="Genomic_DNA"/>
</dbReference>
<keyword evidence="3" id="KW-1185">Reference proteome</keyword>
<organism evidence="2 3">
    <name type="scientific">Panicum miliaceum</name>
    <name type="common">Proso millet</name>
    <name type="synonym">Broomcorn millet</name>
    <dbReference type="NCBI Taxonomy" id="4540"/>
    <lineage>
        <taxon>Eukaryota</taxon>
        <taxon>Viridiplantae</taxon>
        <taxon>Streptophyta</taxon>
        <taxon>Embryophyta</taxon>
        <taxon>Tracheophyta</taxon>
        <taxon>Spermatophyta</taxon>
        <taxon>Magnoliopsida</taxon>
        <taxon>Liliopsida</taxon>
        <taxon>Poales</taxon>
        <taxon>Poaceae</taxon>
        <taxon>PACMAD clade</taxon>
        <taxon>Panicoideae</taxon>
        <taxon>Panicodae</taxon>
        <taxon>Paniceae</taxon>
        <taxon>Panicinae</taxon>
        <taxon>Panicum</taxon>
        <taxon>Panicum sect. Panicum</taxon>
    </lineage>
</organism>
<name>A0A3L6T4D1_PANMI</name>
<dbReference type="AlphaFoldDB" id="A0A3L6T4D1"/>
<evidence type="ECO:0000313" key="3">
    <source>
        <dbReference type="Proteomes" id="UP000275267"/>
    </source>
</evidence>
<dbReference type="Proteomes" id="UP000275267">
    <property type="component" value="Unassembled WGS sequence"/>
</dbReference>
<accession>A0A3L6T4D1</accession>
<feature type="compositionally biased region" description="Basic and acidic residues" evidence="1">
    <location>
        <begin position="108"/>
        <end position="119"/>
    </location>
</feature>
<feature type="compositionally biased region" description="Gly residues" evidence="1">
    <location>
        <begin position="79"/>
        <end position="97"/>
    </location>
</feature>
<reference evidence="3" key="1">
    <citation type="journal article" date="2019" name="Nat. Commun.">
        <title>The genome of broomcorn millet.</title>
        <authorList>
            <person name="Zou C."/>
            <person name="Miki D."/>
            <person name="Li D."/>
            <person name="Tang Q."/>
            <person name="Xiao L."/>
            <person name="Rajput S."/>
            <person name="Deng P."/>
            <person name="Jia W."/>
            <person name="Huang R."/>
            <person name="Zhang M."/>
            <person name="Sun Y."/>
            <person name="Hu J."/>
            <person name="Fu X."/>
            <person name="Schnable P.S."/>
            <person name="Li F."/>
            <person name="Zhang H."/>
            <person name="Feng B."/>
            <person name="Zhu X."/>
            <person name="Liu R."/>
            <person name="Schnable J.C."/>
            <person name="Zhu J.-K."/>
            <person name="Zhang H."/>
        </authorList>
    </citation>
    <scope>NUCLEOTIDE SEQUENCE [LARGE SCALE GENOMIC DNA]</scope>
</reference>
<proteinExistence type="predicted"/>
<dbReference type="STRING" id="4540.A0A3L6T4D1"/>
<gene>
    <name evidence="2" type="ORF">C2845_PM05G01400</name>
</gene>
<protein>
    <submittedName>
        <fullName evidence="2">Nuclear transcription factor Y subunit A-10-like</fullName>
    </submittedName>
</protein>
<sequence>MLDGGDGKAMISDPLMRQVASPCSEINQSDLGNPSSVSGLSGSENTICPILAVRAKATKVPEKTTIRYLCRADPRRGGRGSGGAGRTVRAGGGGGGLTLSVPTQRRRYNGEDSRGNHGEDTFYAMARASIRDCKSVFTTSRRRRTTSGSQGAAV</sequence>
<feature type="region of interest" description="Disordered" evidence="1">
    <location>
        <begin position="71"/>
        <end position="119"/>
    </location>
</feature>
<evidence type="ECO:0000256" key="1">
    <source>
        <dbReference type="SAM" id="MobiDB-lite"/>
    </source>
</evidence>
<comment type="caution">
    <text evidence="2">The sequence shown here is derived from an EMBL/GenBank/DDBJ whole genome shotgun (WGS) entry which is preliminary data.</text>
</comment>
<evidence type="ECO:0000313" key="2">
    <source>
        <dbReference type="EMBL" id="RLN30756.1"/>
    </source>
</evidence>